<sequence length="728" mass="80540">MRIRDVVIVVVAIVCSIICWSQEGSLSFQRGFMIPIQDHELINMLMPKPIVVDVDGSGSRVLLASTEIGQLFRYKTHYARRHVDDTFAPLVASGKLNLHSAIVAIGAGYTSPNSTIMLGAVITEDYQLIAVNIHGETLSVRWKTPIVPSSYWGGKSQATVSIVPERIRKDDVGTVAIAVGVVDPSKAQMTFYAAYDAQSGTVRWSYFSDGGNEMDDVVREATPNTAASDLNINLDKPLVAPPIGEAKTADARKTALHARDRMQPWTNFREGLIAAMPHRYAHPWDVQLIPHVIYRIKAEGNARERQRKNTKRITLRYNDRVVHMDKDDHGILGEQLSSWMRSVASKARLSPPRNETRRRRPPNVLVFHGRHGVEVLHMYTGDTVTAVGPLRSDGTVYHDINDDLILESISTQIGPRIAIHSKHGVDLMYDCFGMIESGIPSSSVELFNATVCDTQGFFGNMDLIHHFVDGDVRGEQVPRVVNTLELLGSRNVVSTTTHSTHPLVVQVQNDRGSGLYQVERYAVFMINTGLVTCIDPSRRRVLWRAQTGSRFTHTQKYDMAGWEDTGNYLGIESKPFPHLAPYSLSQKNRETDVMFVGGGTEPFQRVDTYVLAVGDSEFSIIKTKNGKVTHTIGLAEVPVAPVLIVDFNGDGTNDLIFVSKYGIYGFVGSSQSSSETVAALMLLLVGLLGILFAIREKNIAAGEEEDYTLPVHAGDKVKRAKTFKRSTD</sequence>
<comment type="caution">
    <text evidence="2">The sequence shown here is derived from an EMBL/GenBank/DDBJ whole genome shotgun (WGS) entry which is preliminary data.</text>
</comment>
<dbReference type="PANTHER" id="PTHR34284">
    <property type="entry name" value="FG-GAP REPEAT-CONTAINING PROTEIN"/>
    <property type="match status" value="1"/>
</dbReference>
<keyword evidence="3" id="KW-1185">Reference proteome</keyword>
<dbReference type="AlphaFoldDB" id="A0A0N1IML4"/>
<keyword evidence="1" id="KW-1133">Transmembrane helix</keyword>
<keyword evidence="1" id="KW-0472">Membrane</keyword>
<evidence type="ECO:0000313" key="3">
    <source>
        <dbReference type="Proteomes" id="UP000038009"/>
    </source>
</evidence>
<keyword evidence="1" id="KW-0812">Transmembrane</keyword>
<evidence type="ECO:0000313" key="2">
    <source>
        <dbReference type="EMBL" id="KPI90128.1"/>
    </source>
</evidence>
<dbReference type="EMBL" id="LJSK01000010">
    <property type="protein sequence ID" value="KPI90128.1"/>
    <property type="molecule type" value="Genomic_DNA"/>
</dbReference>
<name>A0A0N1IML4_LEPSE</name>
<dbReference type="OMA" id="HRYAHPW"/>
<reference evidence="2 3" key="1">
    <citation type="journal article" date="2015" name="PLoS Pathog.">
        <title>Leptomonas seymouri: Adaptations to the Dixenous Life Cycle Analyzed by Genome Sequencing, Transcriptome Profiling and Co-infection with Leishmania donovani.</title>
        <authorList>
            <person name="Kraeva N."/>
            <person name="Butenko A."/>
            <person name="Hlavacova J."/>
            <person name="Kostygov A."/>
            <person name="Myskova J."/>
            <person name="Grybchuk D."/>
            <person name="Lestinova T."/>
            <person name="Votypka J."/>
            <person name="Volf P."/>
            <person name="Opperdoes F."/>
            <person name="Flegontov P."/>
            <person name="Lukes J."/>
            <person name="Yurchenko V."/>
        </authorList>
    </citation>
    <scope>NUCLEOTIDE SEQUENCE [LARGE SCALE GENOMIC DNA]</scope>
    <source>
        <strain evidence="2 3">ATCC 30220</strain>
    </source>
</reference>
<evidence type="ECO:0000256" key="1">
    <source>
        <dbReference type="SAM" id="Phobius"/>
    </source>
</evidence>
<dbReference type="OrthoDB" id="270568at2759"/>
<gene>
    <name evidence="2" type="ORF">ABL78_0773</name>
</gene>
<accession>A0A0N1IML4</accession>
<evidence type="ECO:0008006" key="4">
    <source>
        <dbReference type="Google" id="ProtNLM"/>
    </source>
</evidence>
<proteinExistence type="predicted"/>
<feature type="transmembrane region" description="Helical" evidence="1">
    <location>
        <begin position="676"/>
        <end position="694"/>
    </location>
</feature>
<dbReference type="Proteomes" id="UP000038009">
    <property type="component" value="Unassembled WGS sequence"/>
</dbReference>
<dbReference type="PANTHER" id="PTHR34284:SF1">
    <property type="entry name" value="FG-GAP REPEAT-CONTAINING PROTEIN"/>
    <property type="match status" value="1"/>
</dbReference>
<dbReference type="VEuPathDB" id="TriTrypDB:Lsey_0010_0400"/>
<protein>
    <recommendedName>
        <fullName evidence="4">FG-GAP repeat protein</fullName>
    </recommendedName>
</protein>
<organism evidence="2 3">
    <name type="scientific">Leptomonas seymouri</name>
    <dbReference type="NCBI Taxonomy" id="5684"/>
    <lineage>
        <taxon>Eukaryota</taxon>
        <taxon>Discoba</taxon>
        <taxon>Euglenozoa</taxon>
        <taxon>Kinetoplastea</taxon>
        <taxon>Metakinetoplastina</taxon>
        <taxon>Trypanosomatida</taxon>
        <taxon>Trypanosomatidae</taxon>
        <taxon>Leishmaniinae</taxon>
        <taxon>Leptomonas</taxon>
    </lineage>
</organism>